<feature type="domain" description="AMP-dependent synthetase/ligase" evidence="1">
    <location>
        <begin position="19"/>
        <end position="382"/>
    </location>
</feature>
<dbReference type="InterPro" id="IPR025110">
    <property type="entry name" value="AMP-bd_C"/>
</dbReference>
<proteinExistence type="predicted"/>
<gene>
    <name evidence="3" type="primary">fadD_2</name>
    <name evidence="3" type="ORF">Aru02nite_45420</name>
</gene>
<dbReference type="GO" id="GO:0016405">
    <property type="term" value="F:CoA-ligase activity"/>
    <property type="evidence" value="ECO:0007669"/>
    <property type="project" value="TreeGrafter"/>
</dbReference>
<dbReference type="EMBL" id="BOMB01000025">
    <property type="protein sequence ID" value="GID13653.1"/>
    <property type="molecule type" value="Genomic_DNA"/>
</dbReference>
<dbReference type="InterPro" id="IPR000873">
    <property type="entry name" value="AMP-dep_synth/lig_dom"/>
</dbReference>
<reference evidence="3" key="1">
    <citation type="submission" date="2021-01" db="EMBL/GenBank/DDBJ databases">
        <title>Whole genome shotgun sequence of Actinocatenispora rupis NBRC 107355.</title>
        <authorList>
            <person name="Komaki H."/>
            <person name="Tamura T."/>
        </authorList>
    </citation>
    <scope>NUCLEOTIDE SEQUENCE</scope>
    <source>
        <strain evidence="3">NBRC 107355</strain>
    </source>
</reference>
<dbReference type="Pfam" id="PF00501">
    <property type="entry name" value="AMP-binding"/>
    <property type="match status" value="1"/>
</dbReference>
<feature type="domain" description="AMP-binding enzyme C-terminal" evidence="2">
    <location>
        <begin position="430"/>
        <end position="505"/>
    </location>
</feature>
<organism evidence="3 4">
    <name type="scientific">Actinocatenispora rupis</name>
    <dbReference type="NCBI Taxonomy" id="519421"/>
    <lineage>
        <taxon>Bacteria</taxon>
        <taxon>Bacillati</taxon>
        <taxon>Actinomycetota</taxon>
        <taxon>Actinomycetes</taxon>
        <taxon>Micromonosporales</taxon>
        <taxon>Micromonosporaceae</taxon>
        <taxon>Actinocatenispora</taxon>
    </lineage>
</organism>
<evidence type="ECO:0000259" key="2">
    <source>
        <dbReference type="Pfam" id="PF13193"/>
    </source>
</evidence>
<dbReference type="InterPro" id="IPR042099">
    <property type="entry name" value="ANL_N_sf"/>
</dbReference>
<dbReference type="SUPFAM" id="SSF56801">
    <property type="entry name" value="Acetyl-CoA synthetase-like"/>
    <property type="match status" value="1"/>
</dbReference>
<evidence type="ECO:0000313" key="3">
    <source>
        <dbReference type="EMBL" id="GID13653.1"/>
    </source>
</evidence>
<comment type="caution">
    <text evidence="3">The sequence shown here is derived from an EMBL/GenBank/DDBJ whole genome shotgun (WGS) entry which is preliminary data.</text>
</comment>
<dbReference type="PANTHER" id="PTHR24096">
    <property type="entry name" value="LONG-CHAIN-FATTY-ACID--COA LIGASE"/>
    <property type="match status" value="1"/>
</dbReference>
<dbReference type="InterPro" id="IPR020845">
    <property type="entry name" value="AMP-binding_CS"/>
</dbReference>
<dbReference type="InterPro" id="IPR045851">
    <property type="entry name" value="AMP-bd_C_sf"/>
</dbReference>
<dbReference type="AlphaFoldDB" id="A0A8J3JEZ8"/>
<evidence type="ECO:0000313" key="4">
    <source>
        <dbReference type="Proteomes" id="UP000612808"/>
    </source>
</evidence>
<accession>A0A8J3JEZ8</accession>
<name>A0A8J3JEZ8_9ACTN</name>
<dbReference type="Gene3D" id="3.30.300.30">
    <property type="match status" value="1"/>
</dbReference>
<dbReference type="Proteomes" id="UP000612808">
    <property type="component" value="Unassembled WGS sequence"/>
</dbReference>
<evidence type="ECO:0000259" key="1">
    <source>
        <dbReference type="Pfam" id="PF00501"/>
    </source>
</evidence>
<protein>
    <submittedName>
        <fullName evidence="3">Long-chain acyl-CoA synthetase</fullName>
    </submittedName>
</protein>
<dbReference type="Gene3D" id="3.40.50.12780">
    <property type="entry name" value="N-terminal domain of ligase-like"/>
    <property type="match status" value="1"/>
</dbReference>
<dbReference type="PROSITE" id="PS00455">
    <property type="entry name" value="AMP_BINDING"/>
    <property type="match status" value="1"/>
</dbReference>
<keyword evidence="4" id="KW-1185">Reference proteome</keyword>
<dbReference type="Pfam" id="PF13193">
    <property type="entry name" value="AMP-binding_C"/>
    <property type="match status" value="1"/>
</dbReference>
<sequence length="518" mass="54602">MPDSVAVEQDIRNILDLLSQAARDRPDHVALRCGTATVRWSELSDAVRATANGLRELRPGPGDRLALVSPNGIDWVVAYFAALAADLVVVPGNPAYTGAELGRLLADSGARVLVGTPEVHEATADHTVTRYVVGGAHPAARPFAELRADGDLTAPVRGGEDTAVLLYTSGTSGTPRAAMLSHRALLANGEQLAALDPPPVGPDDVVLLALPLFHAFGLGPGLHAVVRHAATGVLVTRFDAETTLDDLSRYEVSTVLGVPSMYAAWVRRPGFAERFARVRLAVTGAAPLAPETRQALADAGVEPWDGYGLTEAGPVVTSSLVAPARRTTGSVGRPLAGVELRLVGADGEPISAEEYEEDADASPGTDPGEIHVRGANLFSGYWPDGVDGPDADGWWATGDVGYVDEDGDLFLVDRIGELILVSGFNVYPREVELVLVDHPAVREAAVVGAPHPLTGQAVRAFVVLYDGAHVGEDDLIDYCHRYLAHFKCPVGVDFVAELPHSATGKVRKSVLRDTGGRD</sequence>